<dbReference type="Proteomes" id="UP000290545">
    <property type="component" value="Unassembled WGS sequence"/>
</dbReference>
<accession>A0A4Q1DA45</accession>
<evidence type="ECO:0000313" key="2">
    <source>
        <dbReference type="Proteomes" id="UP000290545"/>
    </source>
</evidence>
<keyword evidence="2" id="KW-1185">Reference proteome</keyword>
<sequence>MAKFIEIILDTNPEKKALLNIDSIEYISPGTTGAYIKLSQSNPNGTPYLNAKESYETIKDLIEAS</sequence>
<dbReference type="AlphaFoldDB" id="A0A4Q1DA45"/>
<dbReference type="RefSeq" id="WP_129002004.1">
    <property type="nucleotide sequence ID" value="NZ_SDHZ01000001.1"/>
</dbReference>
<gene>
    <name evidence="1" type="ORF">ESB13_05450</name>
</gene>
<reference evidence="1 2" key="1">
    <citation type="submission" date="2019-01" db="EMBL/GenBank/DDBJ databases">
        <title>Filimonas sp. strain TTM-71.</title>
        <authorList>
            <person name="Chen W.-M."/>
        </authorList>
    </citation>
    <scope>NUCLEOTIDE SEQUENCE [LARGE SCALE GENOMIC DNA]</scope>
    <source>
        <strain evidence="1 2">TTM-71</strain>
    </source>
</reference>
<comment type="caution">
    <text evidence="1">The sequence shown here is derived from an EMBL/GenBank/DDBJ whole genome shotgun (WGS) entry which is preliminary data.</text>
</comment>
<organism evidence="1 2">
    <name type="scientific">Filimonas effusa</name>
    <dbReference type="NCBI Taxonomy" id="2508721"/>
    <lineage>
        <taxon>Bacteria</taxon>
        <taxon>Pseudomonadati</taxon>
        <taxon>Bacteroidota</taxon>
        <taxon>Chitinophagia</taxon>
        <taxon>Chitinophagales</taxon>
        <taxon>Chitinophagaceae</taxon>
        <taxon>Filimonas</taxon>
    </lineage>
</organism>
<name>A0A4Q1DA45_9BACT</name>
<protein>
    <submittedName>
        <fullName evidence="1">Uncharacterized protein</fullName>
    </submittedName>
</protein>
<proteinExistence type="predicted"/>
<dbReference type="EMBL" id="SDHZ01000001">
    <property type="protein sequence ID" value="RXK86254.1"/>
    <property type="molecule type" value="Genomic_DNA"/>
</dbReference>
<evidence type="ECO:0000313" key="1">
    <source>
        <dbReference type="EMBL" id="RXK86254.1"/>
    </source>
</evidence>